<evidence type="ECO:0000313" key="1">
    <source>
        <dbReference type="EMBL" id="AZV43638.1"/>
    </source>
</evidence>
<sequence>MMNEREVMSKYVTVDDYMDFYRAVFGEEVKADDEFSQFKRKKEKEKTEDEWAQQYIDLYGYAYTPEYSTHKKKQVNFR</sequence>
<accession>A0A3T0KTI4</accession>
<reference evidence="1 2" key="1">
    <citation type="submission" date="2018-01" db="EMBL/GenBank/DDBJ databases">
        <title>Bacillus asahii Genome sequencing and assembly.</title>
        <authorList>
            <person name="Jiang H."/>
            <person name="Feng Y."/>
            <person name="Zhao F."/>
            <person name="Lin X."/>
        </authorList>
    </citation>
    <scope>NUCLEOTIDE SEQUENCE [LARGE SCALE GENOMIC DNA]</scope>
    <source>
        <strain evidence="1 2">OM18</strain>
    </source>
</reference>
<dbReference type="KEGG" id="pasa:BAOM_3029"/>
<dbReference type="AlphaFoldDB" id="A0A3T0KTI4"/>
<gene>
    <name evidence="1" type="ORF">BAOM_3029</name>
</gene>
<dbReference type="EMBL" id="CP026095">
    <property type="protein sequence ID" value="AZV43638.1"/>
    <property type="molecule type" value="Genomic_DNA"/>
</dbReference>
<protein>
    <submittedName>
        <fullName evidence="1">Uncharacterized protein</fullName>
    </submittedName>
</protein>
<evidence type="ECO:0000313" key="2">
    <source>
        <dbReference type="Proteomes" id="UP000283095"/>
    </source>
</evidence>
<organism evidence="1 2">
    <name type="scientific">Peribacillus asahii</name>
    <dbReference type="NCBI Taxonomy" id="228899"/>
    <lineage>
        <taxon>Bacteria</taxon>
        <taxon>Bacillati</taxon>
        <taxon>Bacillota</taxon>
        <taxon>Bacilli</taxon>
        <taxon>Bacillales</taxon>
        <taxon>Bacillaceae</taxon>
        <taxon>Peribacillus</taxon>
    </lineage>
</organism>
<dbReference type="Proteomes" id="UP000283095">
    <property type="component" value="Chromosome"/>
</dbReference>
<proteinExistence type="predicted"/>
<dbReference type="RefSeq" id="WP_127760776.1">
    <property type="nucleotide sequence ID" value="NZ_CP026095.1"/>
</dbReference>
<name>A0A3T0KTI4_9BACI</name>